<evidence type="ECO:0000256" key="1">
    <source>
        <dbReference type="ARBA" id="ARBA00023157"/>
    </source>
</evidence>
<dbReference type="InterPro" id="IPR014853">
    <property type="entry name" value="VWF/SSPO/ZAN-like_Cys-rich_dom"/>
</dbReference>
<dbReference type="PANTHER" id="PTHR11339">
    <property type="entry name" value="EXTRACELLULAR MATRIX GLYCOPROTEIN RELATED"/>
    <property type="match status" value="1"/>
</dbReference>
<dbReference type="InterPro" id="IPR050780">
    <property type="entry name" value="Mucin_vWF_Thrombospondin_sf"/>
</dbReference>
<gene>
    <name evidence="4" type="ORF">AM593_08110</name>
</gene>
<evidence type="ECO:0000256" key="2">
    <source>
        <dbReference type="ARBA" id="ARBA00023180"/>
    </source>
</evidence>
<keyword evidence="5" id="KW-1185">Reference proteome</keyword>
<dbReference type="Proteomes" id="UP000266721">
    <property type="component" value="Unassembled WGS sequence"/>
</dbReference>
<feature type="non-terminal residue" evidence="4">
    <location>
        <position position="1"/>
    </location>
</feature>
<dbReference type="PANTHER" id="PTHR11339:SF374">
    <property type="entry name" value="ZONADHESIN"/>
    <property type="match status" value="1"/>
</dbReference>
<accession>A0A3L5TV46</accession>
<evidence type="ECO:0000313" key="5">
    <source>
        <dbReference type="Proteomes" id="UP000266721"/>
    </source>
</evidence>
<organism evidence="4 5">
    <name type="scientific">Mytilus galloprovincialis</name>
    <name type="common">Mediterranean mussel</name>
    <dbReference type="NCBI Taxonomy" id="29158"/>
    <lineage>
        <taxon>Eukaryota</taxon>
        <taxon>Metazoa</taxon>
        <taxon>Spiralia</taxon>
        <taxon>Lophotrochozoa</taxon>
        <taxon>Mollusca</taxon>
        <taxon>Bivalvia</taxon>
        <taxon>Autobranchia</taxon>
        <taxon>Pteriomorphia</taxon>
        <taxon>Mytilida</taxon>
        <taxon>Mytiloidea</taxon>
        <taxon>Mytilidae</taxon>
        <taxon>Mytilinae</taxon>
        <taxon>Mytilus</taxon>
    </lineage>
</organism>
<name>A0A3L5TV46_MYTGA</name>
<keyword evidence="1" id="KW-1015">Disulfide bond</keyword>
<sequence length="388" mass="44669">MLTPIPYYDGLDGRRNANQVVVRRNVTKMVNARKEDVDVKEDTQEMALTFVQVVRFKIQERKKVKHVKKKMGYNCQRDNSQYRLKSTKIHPKDLMFCIYFSPESCTCSATGDPHYRSFDGQVLHFMGTCRYTLSQYVNPKSTCRFHVQVRNENRGNKRVSFTRSVHVVVRNTKIDLLKNRVVKVDGVKRYLPYKTGYFSITQSGRYVRLQTTCNVIITWDGRSAATISVPSHLSQNLIGLCGNCNGIKDDFRTKDGLDVRTKRDKFTLIGESYLIREGNGEKCGVSAPPDPCTPTLRNKAIRNTVCGRLNPANRKSPFRDCAKEDMALVQDIYDSCIYDYCAYSDQPEILKRVVCEAAEGLEERCENMGFDISWRTKQFCCEYDIQTF</sequence>
<dbReference type="InterPro" id="IPR001846">
    <property type="entry name" value="VWF_type-D"/>
</dbReference>
<dbReference type="Pfam" id="PF00094">
    <property type="entry name" value="VWD"/>
    <property type="match status" value="1"/>
</dbReference>
<dbReference type="SMART" id="SM00216">
    <property type="entry name" value="VWD"/>
    <property type="match status" value="1"/>
</dbReference>
<dbReference type="PROSITE" id="PS51233">
    <property type="entry name" value="VWFD"/>
    <property type="match status" value="1"/>
</dbReference>
<proteinExistence type="predicted"/>
<dbReference type="Pfam" id="PF08742">
    <property type="entry name" value="C8"/>
    <property type="match status" value="1"/>
</dbReference>
<dbReference type="GO" id="GO:0005615">
    <property type="term" value="C:extracellular space"/>
    <property type="evidence" value="ECO:0007669"/>
    <property type="project" value="TreeGrafter"/>
</dbReference>
<dbReference type="AlphaFoldDB" id="A0A3L5TV46"/>
<dbReference type="GO" id="GO:0031012">
    <property type="term" value="C:extracellular matrix"/>
    <property type="evidence" value="ECO:0007669"/>
    <property type="project" value="TreeGrafter"/>
</dbReference>
<evidence type="ECO:0000313" key="4">
    <source>
        <dbReference type="EMBL" id="OPL33828.1"/>
    </source>
</evidence>
<reference evidence="4 5" key="1">
    <citation type="journal article" date="2016" name="PLoS ONE">
        <title>A First Insight into the Genome of the Filter-Feeder Mussel Mytilus galloprovincialis.</title>
        <authorList>
            <person name="Murgarella M."/>
            <person name="Puiu D."/>
            <person name="Novoa B."/>
            <person name="Figueras A."/>
            <person name="Posada D."/>
            <person name="Canchaya C."/>
        </authorList>
    </citation>
    <scope>NUCLEOTIDE SEQUENCE [LARGE SCALE GENOMIC DNA]</scope>
    <source>
        <tissue evidence="4">Muscle</tissue>
    </source>
</reference>
<dbReference type="EMBL" id="KV581384">
    <property type="protein sequence ID" value="OPL33828.1"/>
    <property type="molecule type" value="Genomic_DNA"/>
</dbReference>
<keyword evidence="2" id="KW-0325">Glycoprotein</keyword>
<protein>
    <recommendedName>
        <fullName evidence="3">VWFD domain-containing protein</fullName>
    </recommendedName>
</protein>
<feature type="domain" description="VWFD" evidence="3">
    <location>
        <begin position="105"/>
        <end position="284"/>
    </location>
</feature>
<comment type="caution">
    <text evidence="4">The sequence shown here is derived from an EMBL/GenBank/DDBJ whole genome shotgun (WGS) entry which is preliminary data.</text>
</comment>
<evidence type="ECO:0000259" key="3">
    <source>
        <dbReference type="PROSITE" id="PS51233"/>
    </source>
</evidence>